<evidence type="ECO:0000256" key="1">
    <source>
        <dbReference type="SAM" id="MobiDB-lite"/>
    </source>
</evidence>
<accession>A0ABP8X1E2</accession>
<dbReference type="RefSeq" id="WP_345271748.1">
    <property type="nucleotide sequence ID" value="NZ_BAABIM010000005.1"/>
</dbReference>
<dbReference type="SUPFAM" id="SSF46955">
    <property type="entry name" value="Putative DNA-binding domain"/>
    <property type="match status" value="1"/>
</dbReference>
<evidence type="ECO:0000313" key="3">
    <source>
        <dbReference type="EMBL" id="GAA4698138.1"/>
    </source>
</evidence>
<organism evidence="3 4">
    <name type="scientific">Nocardioides nanhaiensis</name>
    <dbReference type="NCBI Taxonomy" id="1476871"/>
    <lineage>
        <taxon>Bacteria</taxon>
        <taxon>Bacillati</taxon>
        <taxon>Actinomycetota</taxon>
        <taxon>Actinomycetes</taxon>
        <taxon>Propionibacteriales</taxon>
        <taxon>Nocardioidaceae</taxon>
        <taxon>Nocardioides</taxon>
    </lineage>
</organism>
<reference evidence="4" key="1">
    <citation type="journal article" date="2019" name="Int. J. Syst. Evol. Microbiol.">
        <title>The Global Catalogue of Microorganisms (GCM) 10K type strain sequencing project: providing services to taxonomists for standard genome sequencing and annotation.</title>
        <authorList>
            <consortium name="The Broad Institute Genomics Platform"/>
            <consortium name="The Broad Institute Genome Sequencing Center for Infectious Disease"/>
            <person name="Wu L."/>
            <person name="Ma J."/>
        </authorList>
    </citation>
    <scope>NUCLEOTIDE SEQUENCE [LARGE SCALE GENOMIC DNA]</scope>
    <source>
        <strain evidence="4">JCM 18127</strain>
    </source>
</reference>
<comment type="caution">
    <text evidence="3">The sequence shown here is derived from an EMBL/GenBank/DDBJ whole genome shotgun (WGS) entry which is preliminary data.</text>
</comment>
<dbReference type="InterPro" id="IPR041657">
    <property type="entry name" value="HTH_17"/>
</dbReference>
<proteinExistence type="predicted"/>
<dbReference type="EMBL" id="BAABIM010000005">
    <property type="protein sequence ID" value="GAA4698138.1"/>
    <property type="molecule type" value="Genomic_DNA"/>
</dbReference>
<dbReference type="Proteomes" id="UP001500621">
    <property type="component" value="Unassembled WGS sequence"/>
</dbReference>
<name>A0ABP8X1E2_9ACTN</name>
<dbReference type="Pfam" id="PF12728">
    <property type="entry name" value="HTH_17"/>
    <property type="match status" value="1"/>
</dbReference>
<keyword evidence="4" id="KW-1185">Reference proteome</keyword>
<gene>
    <name evidence="3" type="ORF">GCM10023226_40820</name>
</gene>
<protein>
    <recommendedName>
        <fullName evidence="2">Helix-turn-helix domain-containing protein</fullName>
    </recommendedName>
</protein>
<sequence length="84" mass="9519">MRVLTEAEVAEILAVSPARAAAWRLRYGWPHVRIGNQIRYTEAQLEAVLTEHTVLTPADQREPRVPGALPGQTARSARYWEGRR</sequence>
<evidence type="ECO:0000313" key="4">
    <source>
        <dbReference type="Proteomes" id="UP001500621"/>
    </source>
</evidence>
<feature type="region of interest" description="Disordered" evidence="1">
    <location>
        <begin position="59"/>
        <end position="84"/>
    </location>
</feature>
<evidence type="ECO:0000259" key="2">
    <source>
        <dbReference type="Pfam" id="PF12728"/>
    </source>
</evidence>
<feature type="domain" description="Helix-turn-helix" evidence="2">
    <location>
        <begin position="3"/>
        <end position="52"/>
    </location>
</feature>
<dbReference type="InterPro" id="IPR009061">
    <property type="entry name" value="DNA-bd_dom_put_sf"/>
</dbReference>